<gene>
    <name evidence="5" type="ORF">CKO31_02660</name>
</gene>
<dbReference type="PROSITE" id="PS50862">
    <property type="entry name" value="AA_TRNA_LIGASE_II"/>
    <property type="match status" value="1"/>
</dbReference>
<evidence type="ECO:0000256" key="3">
    <source>
        <dbReference type="ARBA" id="ARBA00022840"/>
    </source>
</evidence>
<dbReference type="SUPFAM" id="SSF55681">
    <property type="entry name" value="Class II aaRS and biotin synthetases"/>
    <property type="match status" value="1"/>
</dbReference>
<comment type="caution">
    <text evidence="5">The sequence shown here is derived from an EMBL/GenBank/DDBJ whole genome shotgun (WGS) entry which is preliminary data.</text>
</comment>
<dbReference type="PANTHER" id="PTHR42918:SF6">
    <property type="entry name" value="ELONGATION FACTOR P--(R)-BETA-LYSINE LIGASE"/>
    <property type="match status" value="1"/>
</dbReference>
<dbReference type="NCBIfam" id="NF006828">
    <property type="entry name" value="PRK09350.1"/>
    <property type="match status" value="1"/>
</dbReference>
<dbReference type="InterPro" id="IPR018149">
    <property type="entry name" value="Lys-tRNA-synth_II_C"/>
</dbReference>
<dbReference type="NCBIfam" id="TIGR00462">
    <property type="entry name" value="genX"/>
    <property type="match status" value="1"/>
</dbReference>
<dbReference type="InterPro" id="IPR045864">
    <property type="entry name" value="aa-tRNA-synth_II/BPL/LPL"/>
</dbReference>
<dbReference type="Gene3D" id="3.30.930.10">
    <property type="entry name" value="Bira Bifunctional Protein, Domain 2"/>
    <property type="match status" value="1"/>
</dbReference>
<evidence type="ECO:0000313" key="5">
    <source>
        <dbReference type="EMBL" id="MBK1629655.1"/>
    </source>
</evidence>
<evidence type="ECO:0000313" key="6">
    <source>
        <dbReference type="Proteomes" id="UP000748752"/>
    </source>
</evidence>
<dbReference type="InterPro" id="IPR006195">
    <property type="entry name" value="aa-tRNA-synth_II"/>
</dbReference>
<keyword evidence="3" id="KW-0067">ATP-binding</keyword>
<name>A0ABS1CCN7_9GAMM</name>
<dbReference type="Pfam" id="PF00152">
    <property type="entry name" value="tRNA-synt_2"/>
    <property type="match status" value="1"/>
</dbReference>
<proteinExistence type="predicted"/>
<keyword evidence="1" id="KW-0436">Ligase</keyword>
<dbReference type="EMBL" id="NRRV01000004">
    <property type="protein sequence ID" value="MBK1629655.1"/>
    <property type="molecule type" value="Genomic_DNA"/>
</dbReference>
<evidence type="ECO:0000256" key="2">
    <source>
        <dbReference type="ARBA" id="ARBA00022741"/>
    </source>
</evidence>
<keyword evidence="6" id="KW-1185">Reference proteome</keyword>
<accession>A0ABS1CCN7</accession>
<dbReference type="InterPro" id="IPR004364">
    <property type="entry name" value="Aa-tRNA-synt_II"/>
</dbReference>
<feature type="domain" description="Aminoacyl-transfer RNA synthetases class-II family profile" evidence="4">
    <location>
        <begin position="26"/>
        <end position="326"/>
    </location>
</feature>
<organism evidence="5 6">
    <name type="scientific">Thiohalocapsa halophila</name>
    <dbReference type="NCBI Taxonomy" id="69359"/>
    <lineage>
        <taxon>Bacteria</taxon>
        <taxon>Pseudomonadati</taxon>
        <taxon>Pseudomonadota</taxon>
        <taxon>Gammaproteobacteria</taxon>
        <taxon>Chromatiales</taxon>
        <taxon>Chromatiaceae</taxon>
        <taxon>Thiohalocapsa</taxon>
    </lineage>
</organism>
<evidence type="ECO:0000259" key="4">
    <source>
        <dbReference type="PROSITE" id="PS50862"/>
    </source>
</evidence>
<sequence>MPDTAVSEAHWRPSADRSTLQARAQLLAELRAFFAERGVLEVETPILCAAANPDPAVEPLHLDADLTGTGTRRWYLQTSPEFAMKRLLAAGSGPIYQVCKVLRADERGRRHHPEFTMLEWYRPGFSLEDLMDEVAALMRRLVHRPELPMERLRYRELFVQRLGVDPWTATVVELQALAHARGIADARRLDLDTDGWLDLLMSHILESDLGRDGLTFVYDYPASQAALAQVLPGPPSVARRFELYWQGMELANGFDELLDAPEQRRRFADDDAERAAGKQPPLPTDEHLLAALDSGLPACAGVALGLDRLLMCALDAEHIDAVLAFPAQRA</sequence>
<dbReference type="PRINTS" id="PR00982">
    <property type="entry name" value="TRNASYNTHLYS"/>
</dbReference>
<keyword evidence="2" id="KW-0547">Nucleotide-binding</keyword>
<protein>
    <submittedName>
        <fullName evidence="5">EF-P lysine aminoacylase GenX</fullName>
    </submittedName>
</protein>
<reference evidence="5 6" key="1">
    <citation type="journal article" date="2020" name="Microorganisms">
        <title>Osmotic Adaptation and Compatible Solute Biosynthesis of Phototrophic Bacteria as Revealed from Genome Analyses.</title>
        <authorList>
            <person name="Imhoff J.F."/>
            <person name="Rahn T."/>
            <person name="Kunzel S."/>
            <person name="Keller A."/>
            <person name="Neulinger S.C."/>
        </authorList>
    </citation>
    <scope>NUCLEOTIDE SEQUENCE [LARGE SCALE GENOMIC DNA]</scope>
    <source>
        <strain evidence="5 6">DSM 6210</strain>
    </source>
</reference>
<evidence type="ECO:0000256" key="1">
    <source>
        <dbReference type="ARBA" id="ARBA00022598"/>
    </source>
</evidence>
<dbReference type="Proteomes" id="UP000748752">
    <property type="component" value="Unassembled WGS sequence"/>
</dbReference>
<dbReference type="PANTHER" id="PTHR42918">
    <property type="entry name" value="LYSYL-TRNA SYNTHETASE"/>
    <property type="match status" value="1"/>
</dbReference>
<dbReference type="InterPro" id="IPR004525">
    <property type="entry name" value="EpmA"/>
</dbReference>